<keyword evidence="2" id="KW-1185">Reference proteome</keyword>
<evidence type="ECO:0000313" key="2">
    <source>
        <dbReference type="Proteomes" id="UP001500013"/>
    </source>
</evidence>
<gene>
    <name evidence="1" type="ORF">GCM10009817_09180</name>
</gene>
<reference evidence="1 2" key="1">
    <citation type="journal article" date="2019" name="Int. J. Syst. Evol. Microbiol.">
        <title>The Global Catalogue of Microorganisms (GCM) 10K type strain sequencing project: providing services to taxonomists for standard genome sequencing and annotation.</title>
        <authorList>
            <consortium name="The Broad Institute Genomics Platform"/>
            <consortium name="The Broad Institute Genome Sequencing Center for Infectious Disease"/>
            <person name="Wu L."/>
            <person name="Ma J."/>
        </authorList>
    </citation>
    <scope>NUCLEOTIDE SEQUENCE [LARGE SCALE GENOMIC DNA]</scope>
    <source>
        <strain evidence="1 2">JCM 15628</strain>
    </source>
</reference>
<accession>A0ABN2RM07</accession>
<name>A0ABN2RM07_9MICO</name>
<sequence length="73" mass="7574">MGGPAAGAGLVGSEDLDLLGADVGGDTDVPVEQDEQRLGPFSSAVDPPTLAVLDMPLAAQTLEMRLRKPTEQW</sequence>
<protein>
    <submittedName>
        <fullName evidence="1">Uncharacterized protein</fullName>
    </submittedName>
</protein>
<evidence type="ECO:0000313" key="1">
    <source>
        <dbReference type="EMBL" id="GAA1971367.1"/>
    </source>
</evidence>
<dbReference type="Proteomes" id="UP001500013">
    <property type="component" value="Unassembled WGS sequence"/>
</dbReference>
<proteinExistence type="predicted"/>
<organism evidence="1 2">
    <name type="scientific">Terrabacter lapilli</name>
    <dbReference type="NCBI Taxonomy" id="436231"/>
    <lineage>
        <taxon>Bacteria</taxon>
        <taxon>Bacillati</taxon>
        <taxon>Actinomycetota</taxon>
        <taxon>Actinomycetes</taxon>
        <taxon>Micrococcales</taxon>
        <taxon>Intrasporangiaceae</taxon>
        <taxon>Terrabacter</taxon>
    </lineage>
</organism>
<comment type="caution">
    <text evidence="1">The sequence shown here is derived from an EMBL/GenBank/DDBJ whole genome shotgun (WGS) entry which is preliminary data.</text>
</comment>
<dbReference type="EMBL" id="BAAAPU010000003">
    <property type="protein sequence ID" value="GAA1971367.1"/>
    <property type="molecule type" value="Genomic_DNA"/>
</dbReference>